<feature type="binding site" evidence="8">
    <location>
        <position position="60"/>
    </location>
    <ligand>
        <name>substrate</name>
    </ligand>
</feature>
<dbReference type="PRINTS" id="PR00474">
    <property type="entry name" value="GLU5KINASE"/>
</dbReference>
<feature type="binding site" evidence="8">
    <location>
        <position position="19"/>
    </location>
    <ligand>
        <name>ATP</name>
        <dbReference type="ChEBI" id="CHEBI:30616"/>
    </ligand>
</feature>
<evidence type="ECO:0000313" key="10">
    <source>
        <dbReference type="EMBL" id="MEQ2578758.1"/>
    </source>
</evidence>
<feature type="binding site" evidence="8">
    <location>
        <position position="159"/>
    </location>
    <ligand>
        <name>substrate</name>
    </ligand>
</feature>
<evidence type="ECO:0000256" key="3">
    <source>
        <dbReference type="ARBA" id="ARBA00022650"/>
    </source>
</evidence>
<dbReference type="InterPro" id="IPR036393">
    <property type="entry name" value="AceGlu_kinase-like_sf"/>
</dbReference>
<protein>
    <recommendedName>
        <fullName evidence="8">Glutamate 5-kinase</fullName>
        <ecNumber evidence="8">2.7.2.11</ecNumber>
    </recommendedName>
    <alternativeName>
        <fullName evidence="8">Gamma-glutamyl kinase</fullName>
        <shortName evidence="8">GK</shortName>
    </alternativeName>
</protein>
<proteinExistence type="inferred from homology"/>
<feature type="binding site" evidence="8">
    <location>
        <begin position="221"/>
        <end position="227"/>
    </location>
    <ligand>
        <name>ATP</name>
        <dbReference type="ChEBI" id="CHEBI:30616"/>
    </ligand>
</feature>
<reference evidence="10 11" key="1">
    <citation type="submission" date="2024-03" db="EMBL/GenBank/DDBJ databases">
        <title>Human intestinal bacterial collection.</title>
        <authorList>
            <person name="Pauvert C."/>
            <person name="Hitch T.C.A."/>
            <person name="Clavel T."/>
        </authorList>
    </citation>
    <scope>NUCLEOTIDE SEQUENCE [LARGE SCALE GENOMIC DNA]</scope>
    <source>
        <strain evidence="10 11">CLA-AA-H78B</strain>
    </source>
</reference>
<keyword evidence="5 8" id="KW-0547">Nucleotide-binding</keyword>
<comment type="similarity">
    <text evidence="8">Belongs to the glutamate 5-kinase family.</text>
</comment>
<evidence type="ECO:0000256" key="2">
    <source>
        <dbReference type="ARBA" id="ARBA00022605"/>
    </source>
</evidence>
<dbReference type="PIRSF" id="PIRSF000729">
    <property type="entry name" value="GK"/>
    <property type="match status" value="1"/>
</dbReference>
<comment type="subcellular location">
    <subcellularLocation>
        <location evidence="8">Cytoplasm</location>
    </subcellularLocation>
</comment>
<dbReference type="EC" id="2.7.2.11" evidence="8"/>
<dbReference type="Pfam" id="PF00696">
    <property type="entry name" value="AA_kinase"/>
    <property type="match status" value="1"/>
</dbReference>
<sequence length="284" mass="31247">MDNQTLRERLKDKKRIVVKVGSSSLTHAETGSIDLIKMEKLVRELTDLHNRGKEVILVSSGAIAVGRKTIGMKDRPSQLSVKQACASIGQARLMMMYQKFFMEYNQIASQVLMTKNTLVNGENRINARNTFDTLLHMGAIPIVNENDTISTYEIQFGDNDTLSAVVAALVQADLLILLSDIDGLFTDDPNKNPDAKFIDYVDHVDQHFEKMGKGSVSDVGTGGMSTKLKAAKLATSAGADMVIANGADMGVIHRIMDGEPVGTLFKENRTEDFYLIDYLDEPSV</sequence>
<feature type="domain" description="Aspartate/glutamate/uridylate kinase" evidence="9">
    <location>
        <begin position="14"/>
        <end position="245"/>
    </location>
</feature>
<dbReference type="PANTHER" id="PTHR43654:SF1">
    <property type="entry name" value="ISOPENTENYL PHOSPHATE KINASE"/>
    <property type="match status" value="1"/>
</dbReference>
<keyword evidence="3 8" id="KW-0641">Proline biosynthesis</keyword>
<dbReference type="EMBL" id="JBBMFC010000011">
    <property type="protein sequence ID" value="MEQ2578758.1"/>
    <property type="molecule type" value="Genomic_DNA"/>
</dbReference>
<comment type="pathway">
    <text evidence="8">Amino-acid biosynthesis; L-proline biosynthesis; L-glutamate 5-semialdehyde from L-glutamate: step 1/2.</text>
</comment>
<feature type="binding site" evidence="8">
    <location>
        <begin position="179"/>
        <end position="180"/>
    </location>
    <ligand>
        <name>ATP</name>
        <dbReference type="ChEBI" id="CHEBI:30616"/>
    </ligand>
</feature>
<keyword evidence="7 8" id="KW-0067">ATP-binding</keyword>
<organism evidence="10 11">
    <name type="scientific">Hominiventricola aquisgranensis</name>
    <dbReference type="NCBI Taxonomy" id="3133164"/>
    <lineage>
        <taxon>Bacteria</taxon>
        <taxon>Bacillati</taxon>
        <taxon>Bacillota</taxon>
        <taxon>Clostridia</taxon>
        <taxon>Lachnospirales</taxon>
        <taxon>Lachnospiraceae</taxon>
        <taxon>Hominiventricola</taxon>
    </lineage>
</organism>
<dbReference type="SUPFAM" id="SSF53633">
    <property type="entry name" value="Carbamate kinase-like"/>
    <property type="match status" value="1"/>
</dbReference>
<keyword evidence="1 8" id="KW-0963">Cytoplasm</keyword>
<dbReference type="PANTHER" id="PTHR43654">
    <property type="entry name" value="GLUTAMATE 5-KINASE"/>
    <property type="match status" value="1"/>
</dbReference>
<dbReference type="RefSeq" id="WP_349144326.1">
    <property type="nucleotide sequence ID" value="NZ_JBBMFC010000011.1"/>
</dbReference>
<keyword evidence="4 8" id="KW-0808">Transferase</keyword>
<accession>A0ABV1I1E5</accession>
<evidence type="ECO:0000256" key="6">
    <source>
        <dbReference type="ARBA" id="ARBA00022777"/>
    </source>
</evidence>
<comment type="catalytic activity">
    <reaction evidence="8">
        <text>L-glutamate + ATP = L-glutamyl 5-phosphate + ADP</text>
        <dbReference type="Rhea" id="RHEA:14877"/>
        <dbReference type="ChEBI" id="CHEBI:29985"/>
        <dbReference type="ChEBI" id="CHEBI:30616"/>
        <dbReference type="ChEBI" id="CHEBI:58274"/>
        <dbReference type="ChEBI" id="CHEBI:456216"/>
        <dbReference type="EC" id="2.7.2.11"/>
    </reaction>
</comment>
<keyword evidence="6 8" id="KW-0418">Kinase</keyword>
<feature type="binding site" evidence="8">
    <location>
        <position position="147"/>
    </location>
    <ligand>
        <name>substrate</name>
    </ligand>
</feature>
<dbReference type="PROSITE" id="PS00902">
    <property type="entry name" value="GLUTAMATE_5_KINASE"/>
    <property type="match status" value="1"/>
</dbReference>
<dbReference type="CDD" id="cd04242">
    <property type="entry name" value="AAK_G5K_ProB"/>
    <property type="match status" value="1"/>
</dbReference>
<dbReference type="InterPro" id="IPR005715">
    <property type="entry name" value="Glu_5kinase/COase_Synthase"/>
</dbReference>
<comment type="function">
    <text evidence="8">Catalyzes the transfer of a phosphate group to glutamate to form L-glutamate 5-phosphate.</text>
</comment>
<dbReference type="InterPro" id="IPR041739">
    <property type="entry name" value="G5K_ProB"/>
</dbReference>
<evidence type="ECO:0000256" key="8">
    <source>
        <dbReference type="HAMAP-Rule" id="MF_00456"/>
    </source>
</evidence>
<dbReference type="InterPro" id="IPR001057">
    <property type="entry name" value="Glu/AcGlu_kinase"/>
</dbReference>
<comment type="caution">
    <text evidence="10">The sequence shown here is derived from an EMBL/GenBank/DDBJ whole genome shotgun (WGS) entry which is preliminary data.</text>
</comment>
<dbReference type="NCBIfam" id="TIGR01027">
    <property type="entry name" value="proB"/>
    <property type="match status" value="1"/>
</dbReference>
<keyword evidence="2 8" id="KW-0028">Amino-acid biosynthesis</keyword>
<dbReference type="Gene3D" id="3.40.1160.10">
    <property type="entry name" value="Acetylglutamate kinase-like"/>
    <property type="match status" value="1"/>
</dbReference>
<evidence type="ECO:0000256" key="1">
    <source>
        <dbReference type="ARBA" id="ARBA00022490"/>
    </source>
</evidence>
<evidence type="ECO:0000256" key="4">
    <source>
        <dbReference type="ARBA" id="ARBA00022679"/>
    </source>
</evidence>
<dbReference type="InterPro" id="IPR001048">
    <property type="entry name" value="Asp/Glu/Uridylate_kinase"/>
</dbReference>
<dbReference type="InterPro" id="IPR019797">
    <property type="entry name" value="Glutamate_5-kinase_CS"/>
</dbReference>
<dbReference type="Proteomes" id="UP001470288">
    <property type="component" value="Unassembled WGS sequence"/>
</dbReference>
<keyword evidence="11" id="KW-1185">Reference proteome</keyword>
<evidence type="ECO:0000313" key="11">
    <source>
        <dbReference type="Proteomes" id="UP001470288"/>
    </source>
</evidence>
<dbReference type="GO" id="GO:0004349">
    <property type="term" value="F:glutamate 5-kinase activity"/>
    <property type="evidence" value="ECO:0007669"/>
    <property type="project" value="UniProtKB-EC"/>
</dbReference>
<evidence type="ECO:0000256" key="5">
    <source>
        <dbReference type="ARBA" id="ARBA00022741"/>
    </source>
</evidence>
<dbReference type="InterPro" id="IPR011529">
    <property type="entry name" value="Glu_5kinase"/>
</dbReference>
<evidence type="ECO:0000256" key="7">
    <source>
        <dbReference type="ARBA" id="ARBA00022840"/>
    </source>
</evidence>
<evidence type="ECO:0000259" key="9">
    <source>
        <dbReference type="Pfam" id="PF00696"/>
    </source>
</evidence>
<gene>
    <name evidence="8 10" type="primary">proB</name>
    <name evidence="10" type="ORF">WMO62_07880</name>
</gene>
<name>A0ABV1I1E5_9FIRM</name>
<dbReference type="HAMAP" id="MF_00456">
    <property type="entry name" value="ProB"/>
    <property type="match status" value="1"/>
</dbReference>